<dbReference type="SUPFAM" id="SSF160527">
    <property type="entry name" value="V-type ATPase subunit E-like"/>
    <property type="match status" value="1"/>
</dbReference>
<dbReference type="AlphaFoldDB" id="X1TL56"/>
<name>X1TL56_9ZZZZ</name>
<dbReference type="EMBL" id="BARW01025200">
    <property type="protein sequence ID" value="GAJ05974.1"/>
    <property type="molecule type" value="Genomic_DNA"/>
</dbReference>
<gene>
    <name evidence="1" type="ORF">S12H4_41359</name>
</gene>
<reference evidence="1" key="1">
    <citation type="journal article" date="2014" name="Front. Microbiol.">
        <title>High frequency of phylogenetically diverse reductive dehalogenase-homologous genes in deep subseafloor sedimentary metagenomes.</title>
        <authorList>
            <person name="Kawai M."/>
            <person name="Futagami T."/>
            <person name="Toyoda A."/>
            <person name="Takaki Y."/>
            <person name="Nishi S."/>
            <person name="Hori S."/>
            <person name="Arai W."/>
            <person name="Tsubouchi T."/>
            <person name="Morono Y."/>
            <person name="Uchiyama I."/>
            <person name="Ito T."/>
            <person name="Fujiyama A."/>
            <person name="Inagaki F."/>
            <person name="Takami H."/>
        </authorList>
    </citation>
    <scope>NUCLEOTIDE SEQUENCE</scope>
    <source>
        <strain evidence="1">Expedition CK06-06</strain>
    </source>
</reference>
<sequence length="234" mass="27483">MKERFGKLSLYLINQAENEIKKINQQTLFQMAEVRKKARERNSESSLKMKAHFNETYNKLLNNSLSSYLLKIKEEVLKSKNKLMLELISDLTDLIKDKIKNNYSSYISLLLKNLENIKHFVDKPPEIIIHLNSIDFKYFSNNLGKIESILKNKVRLIRSKEEITGGFKCVIMAGYLSYDHTIDNQLKKSVSIIEIEFSKIFSDSEPDIRALENNYIQFIQNQKLAVNEYLKKYE</sequence>
<proteinExistence type="predicted"/>
<comment type="caution">
    <text evidence="1">The sequence shown here is derived from an EMBL/GenBank/DDBJ whole genome shotgun (WGS) entry which is preliminary data.</text>
</comment>
<feature type="non-terminal residue" evidence="1">
    <location>
        <position position="234"/>
    </location>
</feature>
<evidence type="ECO:0008006" key="2">
    <source>
        <dbReference type="Google" id="ProtNLM"/>
    </source>
</evidence>
<protein>
    <recommendedName>
        <fullName evidence="2">V-type ATP synthase subunit E</fullName>
    </recommendedName>
</protein>
<accession>X1TL56</accession>
<organism evidence="1">
    <name type="scientific">marine sediment metagenome</name>
    <dbReference type="NCBI Taxonomy" id="412755"/>
    <lineage>
        <taxon>unclassified sequences</taxon>
        <taxon>metagenomes</taxon>
        <taxon>ecological metagenomes</taxon>
    </lineage>
</organism>
<evidence type="ECO:0000313" key="1">
    <source>
        <dbReference type="EMBL" id="GAJ05974.1"/>
    </source>
</evidence>